<gene>
    <name evidence="9" type="ORF">VC82_1886</name>
</gene>
<dbReference type="Proteomes" id="UP000032726">
    <property type="component" value="Chromosome"/>
</dbReference>
<evidence type="ECO:0000256" key="7">
    <source>
        <dbReference type="RuleBase" id="RU003879"/>
    </source>
</evidence>
<accession>A0A0D5YUD1</accession>
<keyword evidence="7" id="KW-0813">Transport</keyword>
<protein>
    <submittedName>
        <fullName evidence="9">Biopolymer transporter ExbD</fullName>
    </submittedName>
</protein>
<evidence type="ECO:0000256" key="4">
    <source>
        <dbReference type="ARBA" id="ARBA00022692"/>
    </source>
</evidence>
<evidence type="ECO:0000256" key="1">
    <source>
        <dbReference type="ARBA" id="ARBA00004162"/>
    </source>
</evidence>
<dbReference type="HOGENOM" id="CLU_139779_0_0_10"/>
<organism evidence="9 10">
    <name type="scientific">Flagellimonas lutaonensis</name>
    <dbReference type="NCBI Taxonomy" id="516051"/>
    <lineage>
        <taxon>Bacteria</taxon>
        <taxon>Pseudomonadati</taxon>
        <taxon>Bacteroidota</taxon>
        <taxon>Flavobacteriia</taxon>
        <taxon>Flavobacteriales</taxon>
        <taxon>Flavobacteriaceae</taxon>
        <taxon>Flagellimonas</taxon>
    </lineage>
</organism>
<dbReference type="GO" id="GO:0022857">
    <property type="term" value="F:transmembrane transporter activity"/>
    <property type="evidence" value="ECO:0007669"/>
    <property type="project" value="InterPro"/>
</dbReference>
<keyword evidence="7" id="KW-0653">Protein transport</keyword>
<evidence type="ECO:0000256" key="5">
    <source>
        <dbReference type="ARBA" id="ARBA00022989"/>
    </source>
</evidence>
<dbReference type="KEGG" id="mlt:VC82_1886"/>
<feature type="transmembrane region" description="Helical" evidence="8">
    <location>
        <begin position="12"/>
        <end position="31"/>
    </location>
</feature>
<dbReference type="OrthoDB" id="9810103at2"/>
<evidence type="ECO:0000256" key="6">
    <source>
        <dbReference type="ARBA" id="ARBA00023136"/>
    </source>
</evidence>
<keyword evidence="3" id="KW-1003">Cell membrane</keyword>
<dbReference type="EMBL" id="CP011071">
    <property type="protein sequence ID" value="AKA35491.1"/>
    <property type="molecule type" value="Genomic_DNA"/>
</dbReference>
<keyword evidence="6 8" id="KW-0472">Membrane</keyword>
<reference evidence="9 10" key="1">
    <citation type="submission" date="2015-03" db="EMBL/GenBank/DDBJ databases">
        <title>Complete genome sequence of Muricauda lutaonensis CC-HSB-11T, isolated from a coastal hot spring.</title>
        <authorList>
            <person name="Kim K.M."/>
        </authorList>
    </citation>
    <scope>NUCLEOTIDE SEQUENCE [LARGE SCALE GENOMIC DNA]</scope>
    <source>
        <strain evidence="9 10">CC-HSB-11</strain>
    </source>
</reference>
<dbReference type="AlphaFoldDB" id="A0A0D5YUD1"/>
<dbReference type="RefSeq" id="WP_045802144.1">
    <property type="nucleotide sequence ID" value="NZ_CP011071.1"/>
</dbReference>
<evidence type="ECO:0000313" key="9">
    <source>
        <dbReference type="EMBL" id="AKA35491.1"/>
    </source>
</evidence>
<dbReference type="GO" id="GO:0015031">
    <property type="term" value="P:protein transport"/>
    <property type="evidence" value="ECO:0007669"/>
    <property type="project" value="UniProtKB-KW"/>
</dbReference>
<keyword evidence="10" id="KW-1185">Reference proteome</keyword>
<evidence type="ECO:0000256" key="3">
    <source>
        <dbReference type="ARBA" id="ARBA00022475"/>
    </source>
</evidence>
<evidence type="ECO:0000313" key="10">
    <source>
        <dbReference type="Proteomes" id="UP000032726"/>
    </source>
</evidence>
<dbReference type="Pfam" id="PF02472">
    <property type="entry name" value="ExbD"/>
    <property type="match status" value="1"/>
</dbReference>
<keyword evidence="4 7" id="KW-0812">Transmembrane</keyword>
<keyword evidence="5 8" id="KW-1133">Transmembrane helix</keyword>
<dbReference type="STRING" id="516051.VC82_1886"/>
<name>A0A0D5YUD1_9FLAO</name>
<comment type="similarity">
    <text evidence="2 7">Belongs to the ExbD/TolR family.</text>
</comment>
<dbReference type="GO" id="GO:0005886">
    <property type="term" value="C:plasma membrane"/>
    <property type="evidence" value="ECO:0007669"/>
    <property type="project" value="UniProtKB-SubCell"/>
</dbReference>
<evidence type="ECO:0000256" key="8">
    <source>
        <dbReference type="SAM" id="Phobius"/>
    </source>
</evidence>
<dbReference type="InterPro" id="IPR003400">
    <property type="entry name" value="ExbD"/>
</dbReference>
<sequence length="157" mass="17562">MRIDRSTKNRPAAISTASLPDIVFILLFFFMTVTTIKTDTLLVANELPIAEEVGLIENEELIIEILVGRPSKELSKLYGDQPAIQLNDRLAKIEEVAPFVLTELSKKPNDIRNKVIVSLKIDKKANVGLVQDIKEELSKINLLKVNYATLEGPVHKN</sequence>
<proteinExistence type="inferred from homology"/>
<comment type="subcellular location">
    <subcellularLocation>
        <location evidence="1">Cell membrane</location>
        <topology evidence="1">Single-pass membrane protein</topology>
    </subcellularLocation>
    <subcellularLocation>
        <location evidence="7">Cell membrane</location>
        <topology evidence="7">Single-pass type II membrane protein</topology>
    </subcellularLocation>
</comment>
<evidence type="ECO:0000256" key="2">
    <source>
        <dbReference type="ARBA" id="ARBA00005811"/>
    </source>
</evidence>